<evidence type="ECO:0000256" key="2">
    <source>
        <dbReference type="ARBA" id="ARBA00008874"/>
    </source>
</evidence>
<dbReference type="InterPro" id="IPR000719">
    <property type="entry name" value="Prot_kinase_dom"/>
</dbReference>
<dbReference type="Gene3D" id="1.10.510.10">
    <property type="entry name" value="Transferase(Phosphotransferase) domain 1"/>
    <property type="match status" value="1"/>
</dbReference>
<reference evidence="17 18" key="1">
    <citation type="journal article" date="2018" name="Nat. Ecol. Evol.">
        <title>Genomic signatures of mitonuclear coevolution across populations of Tigriopus californicus.</title>
        <authorList>
            <person name="Barreto F.S."/>
            <person name="Watson E.T."/>
            <person name="Lima T.G."/>
            <person name="Willett C.S."/>
            <person name="Edmands S."/>
            <person name="Li W."/>
            <person name="Burton R.S."/>
        </authorList>
    </citation>
    <scope>NUCLEOTIDE SEQUENCE [LARGE SCALE GENOMIC DNA]</scope>
    <source>
        <strain evidence="17 18">San Diego</strain>
    </source>
</reference>
<dbReference type="SUPFAM" id="SSF56112">
    <property type="entry name" value="Protein kinase-like (PK-like)"/>
    <property type="match status" value="1"/>
</dbReference>
<dbReference type="GO" id="GO:0004674">
    <property type="term" value="F:protein serine/threonine kinase activity"/>
    <property type="evidence" value="ECO:0007669"/>
    <property type="project" value="UniProtKB-KW"/>
</dbReference>
<evidence type="ECO:0000256" key="7">
    <source>
        <dbReference type="ARBA" id="ARBA00022679"/>
    </source>
</evidence>
<feature type="compositionally biased region" description="Low complexity" evidence="14">
    <location>
        <begin position="204"/>
        <end position="224"/>
    </location>
</feature>
<dbReference type="EMBL" id="VCGU01000008">
    <property type="protein sequence ID" value="TRY72659.1"/>
    <property type="molecule type" value="Genomic_DNA"/>
</dbReference>
<feature type="region of interest" description="Disordered" evidence="14">
    <location>
        <begin position="1339"/>
        <end position="1369"/>
    </location>
</feature>
<dbReference type="GO" id="GO:0010508">
    <property type="term" value="P:positive regulation of autophagy"/>
    <property type="evidence" value="ECO:0007669"/>
    <property type="project" value="UniProtKB-ARBA"/>
</dbReference>
<keyword evidence="18" id="KW-1185">Reference proteome</keyword>
<dbReference type="PROSITE" id="PS50011">
    <property type="entry name" value="PROTEIN_KINASE_DOM"/>
    <property type="match status" value="1"/>
</dbReference>
<feature type="region of interest" description="Disordered" evidence="14">
    <location>
        <begin position="1294"/>
        <end position="1314"/>
    </location>
</feature>
<dbReference type="PANTHER" id="PTHR48012:SF10">
    <property type="entry name" value="FI20177P1"/>
    <property type="match status" value="1"/>
</dbReference>
<keyword evidence="9" id="KW-0418">Kinase</keyword>
<keyword evidence="6" id="KW-0597">Phosphoprotein</keyword>
<evidence type="ECO:0000256" key="13">
    <source>
        <dbReference type="PROSITE-ProRule" id="PRU10141"/>
    </source>
</evidence>
<dbReference type="PROSITE" id="PS00107">
    <property type="entry name" value="PROTEIN_KINASE_ATP"/>
    <property type="match status" value="1"/>
</dbReference>
<feature type="region of interest" description="Disordered" evidence="14">
    <location>
        <begin position="1"/>
        <end position="54"/>
    </location>
</feature>
<dbReference type="Proteomes" id="UP000318571">
    <property type="component" value="Chromosome 7"/>
</dbReference>
<dbReference type="CDD" id="cd06612">
    <property type="entry name" value="STKc_MST1_2"/>
    <property type="match status" value="1"/>
</dbReference>
<evidence type="ECO:0000313" key="18">
    <source>
        <dbReference type="Proteomes" id="UP000318571"/>
    </source>
</evidence>
<feature type="region of interest" description="Disordered" evidence="14">
    <location>
        <begin position="194"/>
        <end position="238"/>
    </location>
</feature>
<keyword evidence="10 13" id="KW-0067">ATP-binding</keyword>
<dbReference type="InterPro" id="IPR024205">
    <property type="entry name" value="Mst1_2_SARAH_domain"/>
</dbReference>
<dbReference type="Pfam" id="PF11629">
    <property type="entry name" value="Mst1_SARAH"/>
    <property type="match status" value="1"/>
</dbReference>
<keyword evidence="4" id="KW-0963">Cytoplasm</keyword>
<dbReference type="STRING" id="6832.A0A553P4P3"/>
<evidence type="ECO:0000256" key="8">
    <source>
        <dbReference type="ARBA" id="ARBA00022741"/>
    </source>
</evidence>
<comment type="similarity">
    <text evidence="2">Belongs to the protein kinase superfamily. STE Ser/Thr protein kinase family. STE20 subfamily.</text>
</comment>
<accession>A0A553P4P3</accession>
<comment type="catalytic activity">
    <reaction evidence="12">
        <text>L-seryl-[protein] + ATP = O-phospho-L-seryl-[protein] + ADP + H(+)</text>
        <dbReference type="Rhea" id="RHEA:17989"/>
        <dbReference type="Rhea" id="RHEA-COMP:9863"/>
        <dbReference type="Rhea" id="RHEA-COMP:11604"/>
        <dbReference type="ChEBI" id="CHEBI:15378"/>
        <dbReference type="ChEBI" id="CHEBI:29999"/>
        <dbReference type="ChEBI" id="CHEBI:30616"/>
        <dbReference type="ChEBI" id="CHEBI:83421"/>
        <dbReference type="ChEBI" id="CHEBI:456216"/>
        <dbReference type="EC" id="2.7.11.1"/>
    </reaction>
</comment>
<organism evidence="17 18">
    <name type="scientific">Tigriopus californicus</name>
    <name type="common">Marine copepod</name>
    <dbReference type="NCBI Taxonomy" id="6832"/>
    <lineage>
        <taxon>Eukaryota</taxon>
        <taxon>Metazoa</taxon>
        <taxon>Ecdysozoa</taxon>
        <taxon>Arthropoda</taxon>
        <taxon>Crustacea</taxon>
        <taxon>Multicrustacea</taxon>
        <taxon>Hexanauplia</taxon>
        <taxon>Copepoda</taxon>
        <taxon>Harpacticoida</taxon>
        <taxon>Harpacticidae</taxon>
        <taxon>Tigriopus</taxon>
    </lineage>
</organism>
<dbReference type="InterPro" id="IPR050629">
    <property type="entry name" value="STE20/SPS1-PAK"/>
</dbReference>
<sequence>MNPLNDVLSTGSSSSLSPLTVATRTRPDVGLNLPHSTSTNPQSTRPPSITRPPWHQDLVSSMFFDEYDSEADDELYIYPDVELFGNPFHPHMDLLHGDFDFDDIGDIDFDYDYYSDEDDEYFSDDENHNKIFVSLQDSHVLKRLCFHRAFAPKRLPKARVARPETYEDLYRLLTEIEILLRTWKKRNAHALTAHITRPNDPDAPDLAPSASPAARASDATAARLPIDDHDDDAQSNRSLRYGVDYGTQDFEHESDSEMEYYGETETNDILTKKKYCQSKRMFIEAFKTNHDYETFYRFIHRAKKQVYDLIFTLFLNSVPPETAGRLPSEVWEKIWKYTQVPTESKLHGLCSGLRTDSLVESERLTDLFAAAGDLHMTIFEILFKHPYILDPPLMADVLMGKVETNLASYSSFMFDRYQKRFQTAFHRMAGFHNLRVAPQDEAEHEDIGNNGCEVEEENVQIHTGLTLLEIFMDKNESMPYLLFSLAHGRFAVANRISTPEKDNVEIIMWEFNPEGETMEVCRPEDCSLKVCDELASAPQPYESQDQFLNRRPCSLHVLDRKNNGRVDLMLCHRNNFSMSTTLLFYDGVSGARLKDATIKFTDRYLSLECVKGGRAILREGNQEFFFLNLNSGKILDQYKMADLCKDANHSHEKDEVLDRCYYDVKMDQDPKRNEFLIFGTGLTYFQLFQYEDSEQQDGEGDQSDLLPEVVLSGEDGGIFGWSGVLNAYLSLYHGCIYGAPYQDVHLRAHTGDFSRDEESVGSVNLMVYDLKTRELTPALSSLCRQSSPDTLLTCSKLLDQVLMNEYSRHVFIDFLAHRYLYFVNPNVMILATRQGFIQTDFHSSHTQAIELEETILKDIYESRKLTVKEKQILALTQLHREKPLDEFIGTVTLWKHSFGFSKLNDHPEVGTVFIHLSAINNRNKGQLMSPGDVVKFRIYKSHDGKFQGYMKRRSLVIVIHIIMVGVEEGEEAVVVVEGVRKAAEEVVRVELKKLSEESLTRQPEEVFDILSKLGEGSYGCVFKAIHKESKQVLAIKQVPVDTDLQDIIKEISIMQQCDSPYVVKYYGSYFKNTDLWIVMEYCGAGSVLDIMKLRGIHHNLPRGEVLTLTEDQIATVLSDTLKGLEYLHLRKKIHRDIKAGNILLNSEGHAKLADFGVAGQLTDTMAKRNTVIGTPFWMAPELIQEIGYDCVADIWSLGITAIEIAEGKAPYGDIHPMRAIFMIPSKPPPSFTKPDQWSGQFIDFVSRCLVKNPEERATASELLQHEFIKNAKSPDILIEMIDEAKETRERLAETVKNSSLNDSVESQTMVPGESGTLIHHSDDVSDGGTMIQHATLVPDQQTGASDLSSNLGTMVINDEEDDDDTMKRHDTNEYRPAFMEHFEKKDSSEDSPPQTNLASSKEHQEQQPASPVLQPPPPPPQQQQQQQLNGNLHLQRQLEQIAGQPLLSSPGMGNNHDLDNTAKYQKSLLEGDLEFLKYLSYEELTSRMGNLDHDMEREIDDLRRRYHAKRQPILDAMDQKRKRQHNF</sequence>
<dbReference type="EC" id="2.7.11.1" evidence="3"/>
<evidence type="ECO:0000256" key="11">
    <source>
        <dbReference type="ARBA" id="ARBA00047899"/>
    </source>
</evidence>
<dbReference type="GO" id="GO:0043068">
    <property type="term" value="P:positive regulation of programmed cell death"/>
    <property type="evidence" value="ECO:0007669"/>
    <property type="project" value="UniProtKB-ARBA"/>
</dbReference>
<keyword evidence="8 13" id="KW-0547">Nucleotide-binding</keyword>
<dbReference type="GO" id="GO:0005524">
    <property type="term" value="F:ATP binding"/>
    <property type="evidence" value="ECO:0007669"/>
    <property type="project" value="UniProtKB-UniRule"/>
</dbReference>
<comment type="caution">
    <text evidence="17">The sequence shown here is derived from an EMBL/GenBank/DDBJ whole genome shotgun (WGS) entry which is preliminary data.</text>
</comment>
<evidence type="ECO:0000313" key="17">
    <source>
        <dbReference type="EMBL" id="TRY72659.1"/>
    </source>
</evidence>
<evidence type="ECO:0000256" key="4">
    <source>
        <dbReference type="ARBA" id="ARBA00022490"/>
    </source>
</evidence>
<dbReference type="GO" id="GO:0007165">
    <property type="term" value="P:signal transduction"/>
    <property type="evidence" value="ECO:0007669"/>
    <property type="project" value="InterPro"/>
</dbReference>
<feature type="domain" description="Protein kinase" evidence="15">
    <location>
        <begin position="1007"/>
        <end position="1268"/>
    </location>
</feature>
<dbReference type="InterPro" id="IPR011524">
    <property type="entry name" value="SARAH_dom"/>
</dbReference>
<evidence type="ECO:0000256" key="1">
    <source>
        <dbReference type="ARBA" id="ARBA00004496"/>
    </source>
</evidence>
<feature type="compositionally biased region" description="Low complexity" evidence="14">
    <location>
        <begin position="8"/>
        <end position="20"/>
    </location>
</feature>
<feature type="compositionally biased region" description="Polar residues" evidence="14">
    <location>
        <begin position="1339"/>
        <end position="1352"/>
    </location>
</feature>
<dbReference type="InterPro" id="IPR017441">
    <property type="entry name" value="Protein_kinase_ATP_BS"/>
</dbReference>
<evidence type="ECO:0000256" key="12">
    <source>
        <dbReference type="ARBA" id="ARBA00048679"/>
    </source>
</evidence>
<feature type="compositionally biased region" description="Polar residues" evidence="14">
    <location>
        <begin position="1295"/>
        <end position="1309"/>
    </location>
</feature>
<dbReference type="GO" id="GO:0051262">
    <property type="term" value="P:protein tetramerization"/>
    <property type="evidence" value="ECO:0007669"/>
    <property type="project" value="InterPro"/>
</dbReference>
<dbReference type="Gene3D" id="4.10.170.10">
    <property type="entry name" value="p53-like tetramerisation domain"/>
    <property type="match status" value="1"/>
</dbReference>
<evidence type="ECO:0000256" key="10">
    <source>
        <dbReference type="ARBA" id="ARBA00022840"/>
    </source>
</evidence>
<dbReference type="SMART" id="SM00220">
    <property type="entry name" value="S_TKc"/>
    <property type="match status" value="1"/>
</dbReference>
<proteinExistence type="inferred from homology"/>
<keyword evidence="7" id="KW-0808">Transferase</keyword>
<comment type="catalytic activity">
    <reaction evidence="11">
        <text>L-threonyl-[protein] + ATP = O-phospho-L-threonyl-[protein] + ADP + H(+)</text>
        <dbReference type="Rhea" id="RHEA:46608"/>
        <dbReference type="Rhea" id="RHEA-COMP:11060"/>
        <dbReference type="Rhea" id="RHEA-COMP:11605"/>
        <dbReference type="ChEBI" id="CHEBI:15378"/>
        <dbReference type="ChEBI" id="CHEBI:30013"/>
        <dbReference type="ChEBI" id="CHEBI:30616"/>
        <dbReference type="ChEBI" id="CHEBI:61977"/>
        <dbReference type="ChEBI" id="CHEBI:456216"/>
        <dbReference type="EC" id="2.7.11.1"/>
    </reaction>
</comment>
<dbReference type="Pfam" id="PF00069">
    <property type="entry name" value="Pkinase"/>
    <property type="match status" value="1"/>
</dbReference>
<feature type="region of interest" description="Disordered" evidence="14">
    <location>
        <begin position="1382"/>
        <end position="1428"/>
    </location>
</feature>
<feature type="binding site" evidence="13">
    <location>
        <position position="1036"/>
    </location>
    <ligand>
        <name>ATP</name>
        <dbReference type="ChEBI" id="CHEBI:30616"/>
    </ligand>
</feature>
<feature type="compositionally biased region" description="Polar residues" evidence="14">
    <location>
        <begin position="1390"/>
        <end position="1399"/>
    </location>
</feature>
<dbReference type="GO" id="GO:0005737">
    <property type="term" value="C:cytoplasm"/>
    <property type="evidence" value="ECO:0007669"/>
    <property type="project" value="UniProtKB-SubCell"/>
</dbReference>
<evidence type="ECO:0000259" key="16">
    <source>
        <dbReference type="PROSITE" id="PS50951"/>
    </source>
</evidence>
<dbReference type="FunFam" id="1.10.510.10:FF:000075">
    <property type="entry name" value="Serine/threonine-protein kinase 3"/>
    <property type="match status" value="1"/>
</dbReference>
<name>A0A553P4P3_TIGCA</name>
<keyword evidence="5" id="KW-0723">Serine/threonine-protein kinase</keyword>
<protein>
    <recommendedName>
        <fullName evidence="3">non-specific serine/threonine protein kinase</fullName>
        <ecNumber evidence="3">2.7.11.1</ecNumber>
    </recommendedName>
</protein>
<comment type="subcellular location">
    <subcellularLocation>
        <location evidence="1">Cytoplasm</location>
    </subcellularLocation>
</comment>
<dbReference type="CDD" id="cd21889">
    <property type="entry name" value="SARAH_Hpo"/>
    <property type="match status" value="1"/>
</dbReference>
<evidence type="ECO:0000256" key="5">
    <source>
        <dbReference type="ARBA" id="ARBA00022527"/>
    </source>
</evidence>
<dbReference type="PROSITE" id="PS50951">
    <property type="entry name" value="SARAH"/>
    <property type="match status" value="1"/>
</dbReference>
<evidence type="ECO:0000256" key="9">
    <source>
        <dbReference type="ARBA" id="ARBA00022777"/>
    </source>
</evidence>
<evidence type="ECO:0000256" key="14">
    <source>
        <dbReference type="SAM" id="MobiDB-lite"/>
    </source>
</evidence>
<feature type="compositionally biased region" description="Polar residues" evidence="14">
    <location>
        <begin position="34"/>
        <end position="47"/>
    </location>
</feature>
<dbReference type="FunFam" id="3.30.200.20:FF:000040">
    <property type="entry name" value="Dual specificity mitogen-activated protein kinase kinase"/>
    <property type="match status" value="1"/>
</dbReference>
<dbReference type="FunFam" id="4.10.170.10:FF:000002">
    <property type="entry name" value="serine/threonine-protein kinase 3"/>
    <property type="match status" value="1"/>
</dbReference>
<feature type="domain" description="SARAH" evidence="16">
    <location>
        <begin position="1473"/>
        <end position="1520"/>
    </location>
</feature>
<evidence type="ECO:0000259" key="15">
    <source>
        <dbReference type="PROSITE" id="PS50011"/>
    </source>
</evidence>
<gene>
    <name evidence="17" type="ORF">TCAL_11300</name>
</gene>
<evidence type="ECO:0000256" key="6">
    <source>
        <dbReference type="ARBA" id="ARBA00022553"/>
    </source>
</evidence>
<dbReference type="PANTHER" id="PTHR48012">
    <property type="entry name" value="STERILE20-LIKE KINASE, ISOFORM B-RELATED"/>
    <property type="match status" value="1"/>
</dbReference>
<dbReference type="InterPro" id="IPR036674">
    <property type="entry name" value="p53_tetramer_sf"/>
</dbReference>
<dbReference type="InterPro" id="IPR011009">
    <property type="entry name" value="Kinase-like_dom_sf"/>
</dbReference>
<evidence type="ECO:0000256" key="3">
    <source>
        <dbReference type="ARBA" id="ARBA00012513"/>
    </source>
</evidence>